<dbReference type="GO" id="GO:0009279">
    <property type="term" value="C:cell outer membrane"/>
    <property type="evidence" value="ECO:0007669"/>
    <property type="project" value="UniProtKB-SubCell"/>
</dbReference>
<dbReference type="Proteomes" id="UP000094626">
    <property type="component" value="Plasmid pSA1"/>
</dbReference>
<dbReference type="InterPro" id="IPR037066">
    <property type="entry name" value="Plug_dom_sf"/>
</dbReference>
<proteinExistence type="predicted"/>
<comment type="subcellular location">
    <subcellularLocation>
        <location evidence="1">Cell outer membrane</location>
    </subcellularLocation>
</comment>
<dbReference type="InterPro" id="IPR011662">
    <property type="entry name" value="Secretin/TonB_short_N"/>
</dbReference>
<dbReference type="PATRIC" id="fig|158500.4.peg.4558"/>
<evidence type="ECO:0000256" key="5">
    <source>
        <dbReference type="SAM" id="SignalP"/>
    </source>
</evidence>
<dbReference type="InterPro" id="IPR010104">
    <property type="entry name" value="TonB_rcpt_bac"/>
</dbReference>
<sequence>MTSKSWLAAGIGIAALTIAMPALAQVRNFNIPAQDLGTALSRLAHQADIQIVAPDAVTRRFRSHAVQGQMETRAAIARMIEGSGLVVASDSGSVVVLAAGNDGEAASGPKAESVEPEAAEIVVTGAHPIAESEAAALARQRASDSLVSVVASDSVGRMPDQNMAQALGRIPGVAIQRDQGRARYLNLRGAPKNWTTVSFDGINVISPGGRQTLFDTIPAAIASQVVVRKAVTPDMTGETVAGNIDIVTRSGFDFPGLHVAGKLGGGVQRIGNKGEVDTSLTVSDRFQTGVGEIAVVLSGTYYHRSFLVDNFENTWAQVARDTRPGSQDRYWAATSTNKFYRFTNTNWSGSGRVDWRINDRHRLFASAVYTALTENEARDRFVFNMAEQQSRLPTGTTACAAIAPPAAGTTGYADICTGNTPQAGTVYGIPLTIGISYKDFLQSVSTNTLGGDHEIGDWNVQWRANYTRALDDRSIPNTMTYATPAFGTNGAGAGSRVTVGYDYSNPLLSRLSLYTTQRSTSGVLSQGGAVSDVSAYPLTLTGLSGLKAKDVTDAYTGKLVLSRNLSLLGHESVLTFGGQYDRRTKIARERSLKLSTAQAAAAGITTDYASELTDSMHDGGLSVGYQARYFDLDTLLANLAKAEAAGDYAPNTANYYRVSEEVLAGFAMLKTTFDWGNVVAGARVEKVSNEGRAFVTLAGVSTPILAGNDRTLVFPSLHANVNLDSSKVLRLSLNTGAARPDYSILRPNFTYSDTGQTVSGGNPQARPERAKGVDLYFEWYTRPQGFISLGGFYKKLDGVLFSATGIFNSTALNSGGVDRSGYVYSTTLNGGSGELYGIEGVFQQQLEPYTQALGLPDWMGGFGVQANVTVNRGKANTPDGRSVQFPGASKLIYNVGGYYEMSGVSLRLNYQYRSPWVDAIASAAEGGDLYFAADRQLDFSSRYAINDRLEVYFDVANILNAPLRRYAGDASRPVEFARYGQRYEGGFRFNF</sequence>
<evidence type="ECO:0000313" key="10">
    <source>
        <dbReference type="Proteomes" id="UP000094626"/>
    </source>
</evidence>
<keyword evidence="7" id="KW-0614">Plasmid</keyword>
<accession>A0A031JLP7</accession>
<protein>
    <submittedName>
        <fullName evidence="8">TonB-dependent receptor</fullName>
    </submittedName>
</protein>
<evidence type="ECO:0000256" key="4">
    <source>
        <dbReference type="ARBA" id="ARBA00023237"/>
    </source>
</evidence>
<dbReference type="AlphaFoldDB" id="A0A031JLP7"/>
<dbReference type="PANTHER" id="PTHR40980:SF4">
    <property type="entry name" value="TONB-DEPENDENT RECEPTOR-LIKE BETA-BARREL DOMAIN-CONTAINING PROTEIN"/>
    <property type="match status" value="1"/>
</dbReference>
<dbReference type="eggNOG" id="COG4771">
    <property type="taxonomic scope" value="Bacteria"/>
</dbReference>
<reference evidence="7" key="2">
    <citation type="submission" date="2016-08" db="EMBL/GenBank/DDBJ databases">
        <authorList>
            <person name="Seilhamer J.J."/>
        </authorList>
    </citation>
    <scope>NUCLEOTIDE SEQUENCE [LARGE SCALE GENOMIC DNA]</scope>
    <source>
        <strain evidence="7">SA1</strain>
        <plasmid evidence="7">pSA1</plasmid>
    </source>
</reference>
<dbReference type="EMBL" id="JFYZ01000035">
    <property type="protein sequence ID" value="EZP76602.1"/>
    <property type="molecule type" value="Genomic_DNA"/>
</dbReference>
<feature type="chain" id="PRO_5014496820" evidence="5">
    <location>
        <begin position="25"/>
        <end position="991"/>
    </location>
</feature>
<dbReference type="eggNOG" id="COG1629">
    <property type="taxonomic scope" value="Bacteria"/>
</dbReference>
<dbReference type="Proteomes" id="UP000024329">
    <property type="component" value="Unassembled WGS sequence"/>
</dbReference>
<dbReference type="InterPro" id="IPR036942">
    <property type="entry name" value="Beta-barrel_TonB_sf"/>
</dbReference>
<evidence type="ECO:0000313" key="7">
    <source>
        <dbReference type="EMBL" id="AOR79355.1"/>
    </source>
</evidence>
<dbReference type="Gene3D" id="3.55.50.30">
    <property type="match status" value="1"/>
</dbReference>
<dbReference type="KEGG" id="nre:BES08_21150"/>
<keyword evidence="8" id="KW-0675">Receptor</keyword>
<keyword evidence="3" id="KW-0472">Membrane</keyword>
<organism evidence="8 9">
    <name type="scientific">Novosphingobium resinovorum</name>
    <dbReference type="NCBI Taxonomy" id="158500"/>
    <lineage>
        <taxon>Bacteria</taxon>
        <taxon>Pseudomonadati</taxon>
        <taxon>Pseudomonadota</taxon>
        <taxon>Alphaproteobacteria</taxon>
        <taxon>Sphingomonadales</taxon>
        <taxon>Sphingomonadaceae</taxon>
        <taxon>Novosphingobium</taxon>
    </lineage>
</organism>
<evidence type="ECO:0000256" key="2">
    <source>
        <dbReference type="ARBA" id="ARBA00022448"/>
    </source>
</evidence>
<keyword evidence="10" id="KW-1185">Reference proteome</keyword>
<dbReference type="RefSeq" id="WP_036528842.1">
    <property type="nucleotide sequence ID" value="NZ_CP017076.1"/>
</dbReference>
<keyword evidence="5" id="KW-0732">Signal</keyword>
<dbReference type="InterPro" id="IPR041700">
    <property type="entry name" value="OMP_b-brl_3"/>
</dbReference>
<geneLocation type="plasmid" evidence="7 10">
    <name>pSA1</name>
</geneLocation>
<gene>
    <name evidence="7" type="ORF">BES08_21150</name>
    <name evidence="8" type="ORF">BV97_04485</name>
</gene>
<evidence type="ECO:0000313" key="8">
    <source>
        <dbReference type="EMBL" id="EZP76602.1"/>
    </source>
</evidence>
<evidence type="ECO:0000256" key="1">
    <source>
        <dbReference type="ARBA" id="ARBA00004442"/>
    </source>
</evidence>
<evidence type="ECO:0000256" key="3">
    <source>
        <dbReference type="ARBA" id="ARBA00023136"/>
    </source>
</evidence>
<feature type="signal peptide" evidence="5">
    <location>
        <begin position="1"/>
        <end position="24"/>
    </location>
</feature>
<evidence type="ECO:0000313" key="9">
    <source>
        <dbReference type="Proteomes" id="UP000024329"/>
    </source>
</evidence>
<keyword evidence="2" id="KW-0813">Transport</keyword>
<dbReference type="EMBL" id="CP017076">
    <property type="protein sequence ID" value="AOR79355.1"/>
    <property type="molecule type" value="Genomic_DNA"/>
</dbReference>
<dbReference type="Pfam" id="PF14905">
    <property type="entry name" value="OMP_b-brl_3"/>
    <property type="match status" value="1"/>
</dbReference>
<feature type="domain" description="Secretin/TonB short N-terminal" evidence="6">
    <location>
        <begin position="49"/>
        <end position="99"/>
    </location>
</feature>
<dbReference type="SUPFAM" id="SSF56935">
    <property type="entry name" value="Porins"/>
    <property type="match status" value="1"/>
</dbReference>
<dbReference type="PANTHER" id="PTHR40980">
    <property type="entry name" value="PLUG DOMAIN-CONTAINING PROTEIN"/>
    <property type="match status" value="1"/>
</dbReference>
<dbReference type="Gene3D" id="2.40.170.20">
    <property type="entry name" value="TonB-dependent receptor, beta-barrel domain"/>
    <property type="match status" value="1"/>
</dbReference>
<dbReference type="Gene3D" id="2.170.130.10">
    <property type="entry name" value="TonB-dependent receptor, plug domain"/>
    <property type="match status" value="1"/>
</dbReference>
<dbReference type="NCBIfam" id="TIGR01782">
    <property type="entry name" value="TonB-Xanth-Caul"/>
    <property type="match status" value="1"/>
</dbReference>
<reference evidence="8 9" key="1">
    <citation type="submission" date="2014-03" db="EMBL/GenBank/DDBJ databases">
        <title>Whole genome sequence of Novosphingobium resinovorum KF1.</title>
        <authorList>
            <person name="Gan H.M."/>
            <person name="Gan H.Y."/>
            <person name="Chew T.H."/>
            <person name="Savka M.A."/>
        </authorList>
    </citation>
    <scope>NUCLEOTIDE SEQUENCE [LARGE SCALE GENOMIC DNA]</scope>
    <source>
        <strain evidence="8 9">KF1</strain>
    </source>
</reference>
<evidence type="ECO:0000259" key="6">
    <source>
        <dbReference type="SMART" id="SM00965"/>
    </source>
</evidence>
<keyword evidence="4" id="KW-0998">Cell outer membrane</keyword>
<reference evidence="10" key="3">
    <citation type="journal article" date="2017" name="J. Biotechnol.">
        <title>Complete genome sequence of Novosphingobium resinovorum SA1, a versatile xenobiotic-degrading bacterium capable of utilizing sulfanilic acid.</title>
        <authorList>
            <person name="Hegedus B."/>
            <person name="Kos P.B."/>
            <person name="Balint B."/>
            <person name="Maroti G."/>
            <person name="Gan H.M."/>
            <person name="Perei K."/>
            <person name="Rakhely G."/>
        </authorList>
    </citation>
    <scope>NUCLEOTIDE SEQUENCE [LARGE SCALE GENOMIC DNA]</scope>
    <source>
        <strain evidence="10">SA1</strain>
    </source>
</reference>
<dbReference type="Pfam" id="PF07715">
    <property type="entry name" value="Plug"/>
    <property type="match status" value="1"/>
</dbReference>
<dbReference type="SMART" id="SM00965">
    <property type="entry name" value="STN"/>
    <property type="match status" value="1"/>
</dbReference>
<dbReference type="OrthoDB" id="5476657at2"/>
<name>A0A031JLP7_9SPHN</name>
<dbReference type="InterPro" id="IPR012910">
    <property type="entry name" value="Plug_dom"/>
</dbReference>